<dbReference type="Gene3D" id="1.10.287.1060">
    <property type="entry name" value="ESAT-6-like"/>
    <property type="match status" value="1"/>
</dbReference>
<keyword evidence="3" id="KW-1185">Reference proteome</keyword>
<dbReference type="AlphaFoldDB" id="A0A914C082"/>
<evidence type="ECO:0000256" key="1">
    <source>
        <dbReference type="SAM" id="Coils"/>
    </source>
</evidence>
<dbReference type="Proteomes" id="UP000887540">
    <property type="component" value="Unplaced"/>
</dbReference>
<proteinExistence type="predicted"/>
<name>A0A914C082_9BILA</name>
<feature type="region of interest" description="Disordered" evidence="2">
    <location>
        <begin position="316"/>
        <end position="352"/>
    </location>
</feature>
<evidence type="ECO:0000256" key="2">
    <source>
        <dbReference type="SAM" id="MobiDB-lite"/>
    </source>
</evidence>
<sequence length="352" mass="39892">MFVMPNAILLSRISKNQGKVLAKSQEIGDFGKQANMVTGQIPSGSNNSLHSLSLRIMELEETLTLERKERHNQVEILTKEKNEALGELSRVTTCFKEINTASEALLTSKDKQLEEAIKLNAELQKEIEILNETMAALPSRLEADIGIEDTRVIELEAENLGFKQKFGAQERKFQEEIQKLNSILESENIEKKELTAKLAEAKANILSLANVVKKQEGEIDELKKLLEVKEKEYEESIQKIQENQTKMTQQINSLKSKWRSEAKRNFHESMAYVQKNYKQMLAVEDLGFLKSSDDFTPMNMSISMSMNHAPSAMSVMTSSSSYEKIDEGSTQDLTGSQFWSVPEESEEIKQSE</sequence>
<accession>A0A914C082</accession>
<organism evidence="3 4">
    <name type="scientific">Acrobeloides nanus</name>
    <dbReference type="NCBI Taxonomy" id="290746"/>
    <lineage>
        <taxon>Eukaryota</taxon>
        <taxon>Metazoa</taxon>
        <taxon>Ecdysozoa</taxon>
        <taxon>Nematoda</taxon>
        <taxon>Chromadorea</taxon>
        <taxon>Rhabditida</taxon>
        <taxon>Tylenchina</taxon>
        <taxon>Cephalobomorpha</taxon>
        <taxon>Cephaloboidea</taxon>
        <taxon>Cephalobidae</taxon>
        <taxon>Acrobeloides</taxon>
    </lineage>
</organism>
<feature type="coiled-coil region" evidence="1">
    <location>
        <begin position="106"/>
        <end position="133"/>
    </location>
</feature>
<keyword evidence="1" id="KW-0175">Coiled coil</keyword>
<evidence type="ECO:0000313" key="4">
    <source>
        <dbReference type="WBParaSite" id="ACRNAN_Path_141.g492.t1"/>
    </source>
</evidence>
<dbReference type="WBParaSite" id="ACRNAN_Path_141.g492.t1">
    <property type="protein sequence ID" value="ACRNAN_Path_141.g492.t1"/>
    <property type="gene ID" value="ACRNAN_Path_141.g492"/>
</dbReference>
<reference evidence="4" key="1">
    <citation type="submission" date="2022-11" db="UniProtKB">
        <authorList>
            <consortium name="WormBaseParasite"/>
        </authorList>
    </citation>
    <scope>IDENTIFICATION</scope>
</reference>
<evidence type="ECO:0000313" key="3">
    <source>
        <dbReference type="Proteomes" id="UP000887540"/>
    </source>
</evidence>
<feature type="coiled-coil region" evidence="1">
    <location>
        <begin position="170"/>
        <end position="257"/>
    </location>
</feature>
<protein>
    <submittedName>
        <fullName evidence="4">Uncharacterized protein</fullName>
    </submittedName>
</protein>
<feature type="compositionally biased region" description="Polar residues" evidence="2">
    <location>
        <begin position="328"/>
        <end position="339"/>
    </location>
</feature>